<sequence length="23" mass="2722">MGRYRERGKWRGEQGGRRREGGS</sequence>
<organism evidence="2 3">
    <name type="scientific">Portunus trituberculatus</name>
    <name type="common">Swimming crab</name>
    <name type="synonym">Neptunus trituberculatus</name>
    <dbReference type="NCBI Taxonomy" id="210409"/>
    <lineage>
        <taxon>Eukaryota</taxon>
        <taxon>Metazoa</taxon>
        <taxon>Ecdysozoa</taxon>
        <taxon>Arthropoda</taxon>
        <taxon>Crustacea</taxon>
        <taxon>Multicrustacea</taxon>
        <taxon>Malacostraca</taxon>
        <taxon>Eumalacostraca</taxon>
        <taxon>Eucarida</taxon>
        <taxon>Decapoda</taxon>
        <taxon>Pleocyemata</taxon>
        <taxon>Brachyura</taxon>
        <taxon>Eubrachyura</taxon>
        <taxon>Portunoidea</taxon>
        <taxon>Portunidae</taxon>
        <taxon>Portuninae</taxon>
        <taxon>Portunus</taxon>
    </lineage>
</organism>
<comment type="caution">
    <text evidence="2">The sequence shown here is derived from an EMBL/GenBank/DDBJ whole genome shotgun (WGS) entry which is preliminary data.</text>
</comment>
<keyword evidence="3" id="KW-1185">Reference proteome</keyword>
<dbReference type="Proteomes" id="UP000324222">
    <property type="component" value="Unassembled WGS sequence"/>
</dbReference>
<evidence type="ECO:0000313" key="3">
    <source>
        <dbReference type="Proteomes" id="UP000324222"/>
    </source>
</evidence>
<reference evidence="2 3" key="1">
    <citation type="submission" date="2019-05" db="EMBL/GenBank/DDBJ databases">
        <title>Another draft genome of Portunus trituberculatus and its Hox gene families provides insights of decapod evolution.</title>
        <authorList>
            <person name="Jeong J.-H."/>
            <person name="Song I."/>
            <person name="Kim S."/>
            <person name="Choi T."/>
            <person name="Kim D."/>
            <person name="Ryu S."/>
            <person name="Kim W."/>
        </authorList>
    </citation>
    <scope>NUCLEOTIDE SEQUENCE [LARGE SCALE GENOMIC DNA]</scope>
    <source>
        <tissue evidence="2">Muscle</tissue>
    </source>
</reference>
<feature type="region of interest" description="Disordered" evidence="1">
    <location>
        <begin position="1"/>
        <end position="23"/>
    </location>
</feature>
<evidence type="ECO:0000313" key="2">
    <source>
        <dbReference type="EMBL" id="MPC96140.1"/>
    </source>
</evidence>
<accession>A0A5B7JHC2</accession>
<proteinExistence type="predicted"/>
<protein>
    <submittedName>
        <fullName evidence="2">Uncharacterized protein</fullName>
    </submittedName>
</protein>
<dbReference type="AlphaFoldDB" id="A0A5B7JHC2"/>
<name>A0A5B7JHC2_PORTR</name>
<dbReference type="EMBL" id="VSRR010104782">
    <property type="protein sequence ID" value="MPC96140.1"/>
    <property type="molecule type" value="Genomic_DNA"/>
</dbReference>
<evidence type="ECO:0000256" key="1">
    <source>
        <dbReference type="SAM" id="MobiDB-lite"/>
    </source>
</evidence>
<gene>
    <name evidence="2" type="ORF">E2C01_091382</name>
</gene>